<dbReference type="SUPFAM" id="SSF48452">
    <property type="entry name" value="TPR-like"/>
    <property type="match status" value="1"/>
</dbReference>
<dbReference type="Gene3D" id="1.25.40.10">
    <property type="entry name" value="Tetratricopeptide repeat domain"/>
    <property type="match status" value="1"/>
</dbReference>
<dbReference type="InterPro" id="IPR051821">
    <property type="entry name" value="Asp/Asn_beta-hydroxylase"/>
</dbReference>
<dbReference type="InterPro" id="IPR011990">
    <property type="entry name" value="TPR-like_helical_dom_sf"/>
</dbReference>
<dbReference type="PANTHER" id="PTHR46332">
    <property type="entry name" value="ASPARTATE BETA-HYDROXYLASE DOMAIN-CONTAINING PROTEIN 2"/>
    <property type="match status" value="1"/>
</dbReference>
<name>A0A8I0MZG9_9GAMM</name>
<dbReference type="InterPro" id="IPR007803">
    <property type="entry name" value="Asp/Arg/Pro-Hydrxlase"/>
</dbReference>
<sequence length="386" mass="44187">MTTKPAQTLNIDALLKPILNLEPQTKWPALLGSLLSQHQDNAELCYRVAVILEQIEAFKESEAAYFQCLELAPNNYLLYLYLGNLLEQRGEEHTALICYALCERLTGNFKQLQLPKNMAPQTVERFKNAWQCMERNLAVPKGYKAARWVQYSSTPFTTPQAPHLFYVTDLDARPIWPAETFSWYQEFMDCVPDIITEYKHAIQSLSSHLTPYLSGKIYENEFPKLANSDNWQALSLFKDGSENHAISSQFPKLKQALENVPCYGLTNTPYEVFYSKLAKGQTITPHYGLSNHSLTVHLAIDIPDACYLEVNGERVLWQDSSLTIFDDSYLHMAHNGGDKDRIVLIFSIWHPALTLAQRSAIQGEFSTRSEWNANLTKRLINYKNNH</sequence>
<evidence type="ECO:0000259" key="4">
    <source>
        <dbReference type="Pfam" id="PF05118"/>
    </source>
</evidence>
<dbReference type="GO" id="GO:0051213">
    <property type="term" value="F:dioxygenase activity"/>
    <property type="evidence" value="ECO:0007669"/>
    <property type="project" value="UniProtKB-KW"/>
</dbReference>
<evidence type="ECO:0000256" key="3">
    <source>
        <dbReference type="ARBA" id="ARBA00023002"/>
    </source>
</evidence>
<evidence type="ECO:0000256" key="2">
    <source>
        <dbReference type="ARBA" id="ARBA00022964"/>
    </source>
</evidence>
<comment type="similarity">
    <text evidence="1">Belongs to the aspartyl/asparaginyl beta-hydroxylase family.</text>
</comment>
<dbReference type="Proteomes" id="UP000660708">
    <property type="component" value="Unassembled WGS sequence"/>
</dbReference>
<evidence type="ECO:0000313" key="6">
    <source>
        <dbReference type="Proteomes" id="UP000660708"/>
    </source>
</evidence>
<dbReference type="SUPFAM" id="SSF51197">
    <property type="entry name" value="Clavaminate synthase-like"/>
    <property type="match status" value="1"/>
</dbReference>
<dbReference type="Gene3D" id="2.60.120.330">
    <property type="entry name" value="B-lactam Antibiotic, Isopenicillin N Synthase, Chain"/>
    <property type="match status" value="1"/>
</dbReference>
<dbReference type="SMART" id="SM00028">
    <property type="entry name" value="TPR"/>
    <property type="match status" value="2"/>
</dbReference>
<dbReference type="AlphaFoldDB" id="A0A8I0MZG9"/>
<gene>
    <name evidence="5" type="ORF">PPEP_b0840</name>
</gene>
<dbReference type="EMBL" id="AQHF01000034">
    <property type="protein sequence ID" value="MBE0348967.1"/>
    <property type="molecule type" value="Genomic_DNA"/>
</dbReference>
<dbReference type="InterPro" id="IPR027443">
    <property type="entry name" value="IPNS-like_sf"/>
</dbReference>
<dbReference type="GO" id="GO:0016020">
    <property type="term" value="C:membrane"/>
    <property type="evidence" value="ECO:0007669"/>
    <property type="project" value="TreeGrafter"/>
</dbReference>
<dbReference type="RefSeq" id="WP_128732578.1">
    <property type="nucleotide sequence ID" value="NZ_AQHF01000034.1"/>
</dbReference>
<proteinExistence type="inferred from homology"/>
<keyword evidence="6" id="KW-1185">Reference proteome</keyword>
<dbReference type="InterPro" id="IPR019734">
    <property type="entry name" value="TPR_rpt"/>
</dbReference>
<keyword evidence="2" id="KW-0223">Dioxygenase</keyword>
<comment type="caution">
    <text evidence="5">The sequence shown here is derived from an EMBL/GenBank/DDBJ whole genome shotgun (WGS) entry which is preliminary data.</text>
</comment>
<keyword evidence="3" id="KW-0560">Oxidoreductase</keyword>
<dbReference type="PANTHER" id="PTHR46332:SF5">
    <property type="entry name" value="ASPARTATE BETA-HYDROXYLASE DOMAIN CONTAINING 2"/>
    <property type="match status" value="1"/>
</dbReference>
<protein>
    <recommendedName>
        <fullName evidence="4">Aspartyl/asparaginy/proline hydroxylase domain-containing protein</fullName>
    </recommendedName>
</protein>
<evidence type="ECO:0000313" key="5">
    <source>
        <dbReference type="EMBL" id="MBE0348967.1"/>
    </source>
</evidence>
<dbReference type="Pfam" id="PF05118">
    <property type="entry name" value="Asp_Arg_Hydrox"/>
    <property type="match status" value="1"/>
</dbReference>
<organism evidence="5 6">
    <name type="scientific">Pseudoalteromonas peptidolytica F12-50-A1</name>
    <dbReference type="NCBI Taxonomy" id="1315280"/>
    <lineage>
        <taxon>Bacteria</taxon>
        <taxon>Pseudomonadati</taxon>
        <taxon>Pseudomonadota</taxon>
        <taxon>Gammaproteobacteria</taxon>
        <taxon>Alteromonadales</taxon>
        <taxon>Pseudoalteromonadaceae</taxon>
        <taxon>Pseudoalteromonas</taxon>
    </lineage>
</organism>
<evidence type="ECO:0000256" key="1">
    <source>
        <dbReference type="ARBA" id="ARBA00007730"/>
    </source>
</evidence>
<reference evidence="5 6" key="1">
    <citation type="submission" date="2015-06" db="EMBL/GenBank/DDBJ databases">
        <title>Genome sequence of Pseudoalteromonas peptidolytica.</title>
        <authorList>
            <person name="Xie B.-B."/>
            <person name="Rong J.-C."/>
            <person name="Qin Q.-L."/>
            <person name="Zhang Y.-Z."/>
        </authorList>
    </citation>
    <scope>NUCLEOTIDE SEQUENCE [LARGE SCALE GENOMIC DNA]</scope>
    <source>
        <strain evidence="5 6">F12-50-A1</strain>
    </source>
</reference>
<accession>A0A8I0MZG9</accession>
<feature type="domain" description="Aspartyl/asparaginy/proline hydroxylase" evidence="4">
    <location>
        <begin position="221"/>
        <end position="351"/>
    </location>
</feature>